<dbReference type="InterPro" id="IPR013149">
    <property type="entry name" value="ADH-like_C"/>
</dbReference>
<dbReference type="Gene3D" id="3.40.50.720">
    <property type="entry name" value="NAD(P)-binding Rossmann-like Domain"/>
    <property type="match status" value="1"/>
</dbReference>
<gene>
    <name evidence="4" type="ORF">B0J13DRAFT_629755</name>
</gene>
<organism evidence="4 5">
    <name type="scientific">Dactylonectria estremocensis</name>
    <dbReference type="NCBI Taxonomy" id="1079267"/>
    <lineage>
        <taxon>Eukaryota</taxon>
        <taxon>Fungi</taxon>
        <taxon>Dikarya</taxon>
        <taxon>Ascomycota</taxon>
        <taxon>Pezizomycotina</taxon>
        <taxon>Sordariomycetes</taxon>
        <taxon>Hypocreomycetidae</taxon>
        <taxon>Hypocreales</taxon>
        <taxon>Nectriaceae</taxon>
        <taxon>Dactylonectria</taxon>
    </lineage>
</organism>
<dbReference type="OrthoDB" id="48317at2759"/>
<dbReference type="AlphaFoldDB" id="A0A9P9DGS4"/>
<dbReference type="InterPro" id="IPR011032">
    <property type="entry name" value="GroES-like_sf"/>
</dbReference>
<sequence length="279" mass="30080">MSNNQAAWVDGPGDEIRIGTHELGKPGQENRQVVWVDDWPTSLGYYLAGEVISTGTGVKEIVPSQRVLACALHLSLKDWDFQRYSIVRADVVTPFPKDMLFEQAAVFPLVLATSAVGLYRKEYLDLPLPKTTPRSEIGKTILIWGGSSSVGCAAIQLAVASGFEVVTTASRRNFGLCSDLGAQHVIDYHSPQNKEDAIQVLRETTVVGPFATIDTIDTITTIAKIIATLGAGFISTTKPPPENLPKGVFAKMVGATDYSAIEGGELFKEYLPTALRLGA</sequence>
<evidence type="ECO:0000256" key="2">
    <source>
        <dbReference type="ARBA" id="ARBA00023002"/>
    </source>
</evidence>
<evidence type="ECO:0000313" key="5">
    <source>
        <dbReference type="Proteomes" id="UP000717696"/>
    </source>
</evidence>
<keyword evidence="2" id="KW-0560">Oxidoreductase</keyword>
<evidence type="ECO:0000259" key="3">
    <source>
        <dbReference type="Pfam" id="PF00107"/>
    </source>
</evidence>
<dbReference type="Gene3D" id="3.90.180.10">
    <property type="entry name" value="Medium-chain alcohol dehydrogenases, catalytic domain"/>
    <property type="match status" value="1"/>
</dbReference>
<dbReference type="SUPFAM" id="SSF50129">
    <property type="entry name" value="GroES-like"/>
    <property type="match status" value="1"/>
</dbReference>
<dbReference type="Pfam" id="PF00107">
    <property type="entry name" value="ADH_zinc_N"/>
    <property type="match status" value="1"/>
</dbReference>
<evidence type="ECO:0000256" key="1">
    <source>
        <dbReference type="ARBA" id="ARBA00008072"/>
    </source>
</evidence>
<reference evidence="4" key="1">
    <citation type="journal article" date="2021" name="Nat. Commun.">
        <title>Genetic determinants of endophytism in the Arabidopsis root mycobiome.</title>
        <authorList>
            <person name="Mesny F."/>
            <person name="Miyauchi S."/>
            <person name="Thiergart T."/>
            <person name="Pickel B."/>
            <person name="Atanasova L."/>
            <person name="Karlsson M."/>
            <person name="Huettel B."/>
            <person name="Barry K.W."/>
            <person name="Haridas S."/>
            <person name="Chen C."/>
            <person name="Bauer D."/>
            <person name="Andreopoulos W."/>
            <person name="Pangilinan J."/>
            <person name="LaButti K."/>
            <person name="Riley R."/>
            <person name="Lipzen A."/>
            <person name="Clum A."/>
            <person name="Drula E."/>
            <person name="Henrissat B."/>
            <person name="Kohler A."/>
            <person name="Grigoriev I.V."/>
            <person name="Martin F.M."/>
            <person name="Hacquard S."/>
        </authorList>
    </citation>
    <scope>NUCLEOTIDE SEQUENCE</scope>
    <source>
        <strain evidence="4">MPI-CAGE-AT-0021</strain>
    </source>
</reference>
<comment type="caution">
    <text evidence="4">The sequence shown here is derived from an EMBL/GenBank/DDBJ whole genome shotgun (WGS) entry which is preliminary data.</text>
</comment>
<dbReference type="EMBL" id="JAGMUU010000031">
    <property type="protein sequence ID" value="KAH7118634.1"/>
    <property type="molecule type" value="Genomic_DNA"/>
</dbReference>
<dbReference type="SUPFAM" id="SSF51735">
    <property type="entry name" value="NAD(P)-binding Rossmann-fold domains"/>
    <property type="match status" value="1"/>
</dbReference>
<dbReference type="GO" id="GO:0016651">
    <property type="term" value="F:oxidoreductase activity, acting on NAD(P)H"/>
    <property type="evidence" value="ECO:0007669"/>
    <property type="project" value="InterPro"/>
</dbReference>
<name>A0A9P9DGS4_9HYPO</name>
<protein>
    <submittedName>
        <fullName evidence="4">Oxidoreductase</fullName>
    </submittedName>
</protein>
<dbReference type="Proteomes" id="UP000717696">
    <property type="component" value="Unassembled WGS sequence"/>
</dbReference>
<accession>A0A9P9DGS4</accession>
<feature type="domain" description="Alcohol dehydrogenase-like C-terminal" evidence="3">
    <location>
        <begin position="150"/>
        <end position="227"/>
    </location>
</feature>
<proteinExistence type="inferred from homology"/>
<comment type="similarity">
    <text evidence="1">Belongs to the zinc-containing alcohol dehydrogenase family.</text>
</comment>
<dbReference type="PANTHER" id="PTHR45348">
    <property type="entry name" value="HYPOTHETICAL OXIDOREDUCTASE (EUROFUNG)"/>
    <property type="match status" value="1"/>
</dbReference>
<dbReference type="InterPro" id="IPR047122">
    <property type="entry name" value="Trans-enoyl_RdTase-like"/>
</dbReference>
<keyword evidence="5" id="KW-1185">Reference proteome</keyword>
<dbReference type="PANTHER" id="PTHR45348:SF2">
    <property type="entry name" value="ZINC-TYPE ALCOHOL DEHYDROGENASE-LIKE PROTEIN C2E1P3.01"/>
    <property type="match status" value="1"/>
</dbReference>
<evidence type="ECO:0000313" key="4">
    <source>
        <dbReference type="EMBL" id="KAH7118634.1"/>
    </source>
</evidence>
<dbReference type="InterPro" id="IPR036291">
    <property type="entry name" value="NAD(P)-bd_dom_sf"/>
</dbReference>